<dbReference type="AlphaFoldDB" id="A0A1W2EP17"/>
<dbReference type="Proteomes" id="UP000192330">
    <property type="component" value="Unassembled WGS sequence"/>
</dbReference>
<protein>
    <submittedName>
        <fullName evidence="2">Uncharacterized protein</fullName>
    </submittedName>
</protein>
<evidence type="ECO:0000313" key="3">
    <source>
        <dbReference type="Proteomes" id="UP000192330"/>
    </source>
</evidence>
<feature type="region of interest" description="Disordered" evidence="1">
    <location>
        <begin position="1"/>
        <end position="29"/>
    </location>
</feature>
<sequence length="96" mass="11085">LILSVHEGKNVSRMSRAPHRKRNTNGAETAHTIHQHICDRYFLLRQSFQGNSVQLRVERYDTDPDHGLSKFAGNLTQTKSQSHDSADARVYHFELR</sequence>
<feature type="compositionally biased region" description="Basic and acidic residues" evidence="1">
    <location>
        <begin position="1"/>
        <end position="10"/>
    </location>
</feature>
<keyword evidence="3" id="KW-1185">Reference proteome</keyword>
<evidence type="ECO:0000256" key="1">
    <source>
        <dbReference type="SAM" id="MobiDB-lite"/>
    </source>
</evidence>
<name>A0A1W2EP17_9RHOB</name>
<proteinExistence type="predicted"/>
<dbReference type="EMBL" id="FWYD01000034">
    <property type="protein sequence ID" value="SMD11016.1"/>
    <property type="molecule type" value="Genomic_DNA"/>
</dbReference>
<organism evidence="2 3">
    <name type="scientific">Primorskyibacter flagellatus</name>
    <dbReference type="NCBI Taxonomy" id="1387277"/>
    <lineage>
        <taxon>Bacteria</taxon>
        <taxon>Pseudomonadati</taxon>
        <taxon>Pseudomonadota</taxon>
        <taxon>Alphaproteobacteria</taxon>
        <taxon>Rhodobacterales</taxon>
        <taxon>Roseobacteraceae</taxon>
        <taxon>Primorskyibacter</taxon>
    </lineage>
</organism>
<evidence type="ECO:0000313" key="2">
    <source>
        <dbReference type="EMBL" id="SMD11016.1"/>
    </source>
</evidence>
<gene>
    <name evidence="2" type="ORF">SAMN06295998_1341</name>
</gene>
<reference evidence="2 3" key="1">
    <citation type="submission" date="2017-04" db="EMBL/GenBank/DDBJ databases">
        <authorList>
            <person name="Afonso C.L."/>
            <person name="Miller P.J."/>
            <person name="Scott M.A."/>
            <person name="Spackman E."/>
            <person name="Goraichik I."/>
            <person name="Dimitrov K.M."/>
            <person name="Suarez D.L."/>
            <person name="Swayne D.E."/>
        </authorList>
    </citation>
    <scope>NUCLEOTIDE SEQUENCE [LARGE SCALE GENOMIC DNA]</scope>
    <source>
        <strain evidence="2 3">CGMCC 1.12644</strain>
    </source>
</reference>
<feature type="non-terminal residue" evidence="2">
    <location>
        <position position="1"/>
    </location>
</feature>
<accession>A0A1W2EP17</accession>
<dbReference type="STRING" id="1387277.SAMN06295998_1341"/>